<name>A0A642V9Y2_9ASCO</name>
<dbReference type="PANTHER" id="PTHR34861">
    <property type="match status" value="1"/>
</dbReference>
<protein>
    <recommendedName>
        <fullName evidence="4">Cyclase</fullName>
    </recommendedName>
</protein>
<dbReference type="Proteomes" id="UP000761534">
    <property type="component" value="Unassembled WGS sequence"/>
</dbReference>
<dbReference type="Gene3D" id="3.50.30.50">
    <property type="entry name" value="Putative cyclase"/>
    <property type="match status" value="1"/>
</dbReference>
<reference evidence="2" key="1">
    <citation type="journal article" date="2019" name="G3 (Bethesda)">
        <title>Genome Assemblies of Two Rare Opportunistic Yeast Pathogens: Diutina rugosa (syn. Candida rugosa) and Trichomonascus ciferrii (syn. Candida ciferrii).</title>
        <authorList>
            <person name="Mixao V."/>
            <person name="Saus E."/>
            <person name="Hansen A.P."/>
            <person name="Lass-Florl C."/>
            <person name="Gabaldon T."/>
        </authorList>
    </citation>
    <scope>NUCLEOTIDE SEQUENCE</scope>
    <source>
        <strain evidence="2">CBS 4856</strain>
    </source>
</reference>
<comment type="similarity">
    <text evidence="1">Belongs to the Cyclase 1 superfamily.</text>
</comment>
<dbReference type="InterPro" id="IPR007325">
    <property type="entry name" value="KFase/CYL"/>
</dbReference>
<dbReference type="PANTHER" id="PTHR34861:SF10">
    <property type="entry name" value="CYCLASE"/>
    <property type="match status" value="1"/>
</dbReference>
<dbReference type="OrthoDB" id="5396at2759"/>
<dbReference type="EMBL" id="SWFS01000093">
    <property type="protein sequence ID" value="KAA8916631.1"/>
    <property type="molecule type" value="Genomic_DNA"/>
</dbReference>
<proteinExistence type="inferred from homology"/>
<sequence>MTKYPKYRELRSNGQDGAPSLNTWHIFPDPSLGRLALITPERTRRAVQLVESGERVNLDWTTDKPTGGCFARGSFNHEIHKFGIAEYGLIIDDSFEYNSQCGSQWDGLWHFAHQETGYFYGGKRVEDIIVESGKRTGGMSAWADHGIVGRAVLLDIYKWKADRGERYDPFTSFEITVQDLVTCAKDLKVVFEMGDILLIRSGYTYRHNNANSEELIKAGESKTFAGVEQSEAMLEFLHDSYFSAVAGDAPSFEVMPPQKGWFMHEYLLACWGIPIGEFWDLEKLSETCHRKGRYDFLLSSKVINVPGGIASTPNAMAMF</sequence>
<dbReference type="Pfam" id="PF04199">
    <property type="entry name" value="Cyclase"/>
    <property type="match status" value="1"/>
</dbReference>
<keyword evidence="3" id="KW-1185">Reference proteome</keyword>
<dbReference type="AlphaFoldDB" id="A0A642V9Y2"/>
<evidence type="ECO:0008006" key="4">
    <source>
        <dbReference type="Google" id="ProtNLM"/>
    </source>
</evidence>
<dbReference type="GO" id="GO:0019441">
    <property type="term" value="P:L-tryptophan catabolic process to kynurenine"/>
    <property type="evidence" value="ECO:0007669"/>
    <property type="project" value="InterPro"/>
</dbReference>
<dbReference type="SUPFAM" id="SSF102198">
    <property type="entry name" value="Putative cyclase"/>
    <property type="match status" value="1"/>
</dbReference>
<comment type="caution">
    <text evidence="2">The sequence shown here is derived from an EMBL/GenBank/DDBJ whole genome shotgun (WGS) entry which is preliminary data.</text>
</comment>
<gene>
    <name evidence="2" type="ORF">TRICI_001257</name>
</gene>
<evidence type="ECO:0000313" key="2">
    <source>
        <dbReference type="EMBL" id="KAA8916631.1"/>
    </source>
</evidence>
<dbReference type="GO" id="GO:0004061">
    <property type="term" value="F:arylformamidase activity"/>
    <property type="evidence" value="ECO:0007669"/>
    <property type="project" value="InterPro"/>
</dbReference>
<accession>A0A642V9Y2</accession>
<evidence type="ECO:0000313" key="3">
    <source>
        <dbReference type="Proteomes" id="UP000761534"/>
    </source>
</evidence>
<dbReference type="VEuPathDB" id="FungiDB:TRICI_001257"/>
<organism evidence="2 3">
    <name type="scientific">Trichomonascus ciferrii</name>
    <dbReference type="NCBI Taxonomy" id="44093"/>
    <lineage>
        <taxon>Eukaryota</taxon>
        <taxon>Fungi</taxon>
        <taxon>Dikarya</taxon>
        <taxon>Ascomycota</taxon>
        <taxon>Saccharomycotina</taxon>
        <taxon>Dipodascomycetes</taxon>
        <taxon>Dipodascales</taxon>
        <taxon>Trichomonascaceae</taxon>
        <taxon>Trichomonascus</taxon>
        <taxon>Trichomonascus ciferrii complex</taxon>
    </lineage>
</organism>
<dbReference type="InterPro" id="IPR037175">
    <property type="entry name" value="KFase_sf"/>
</dbReference>
<evidence type="ECO:0000256" key="1">
    <source>
        <dbReference type="ARBA" id="ARBA00007865"/>
    </source>
</evidence>